<dbReference type="Pfam" id="PF26363">
    <property type="entry name" value="Phospholipase-like"/>
    <property type="match status" value="1"/>
</dbReference>
<gene>
    <name evidence="2" type="ORF">HELGO_WM360</name>
</gene>
<reference evidence="2" key="1">
    <citation type="submission" date="2020-01" db="EMBL/GenBank/DDBJ databases">
        <authorList>
            <person name="Meier V. D."/>
            <person name="Meier V D."/>
        </authorList>
    </citation>
    <scope>NUCLEOTIDE SEQUENCE</scope>
    <source>
        <strain evidence="2">HLG_WM_MAG_01</strain>
    </source>
</reference>
<keyword evidence="1" id="KW-0812">Transmembrane</keyword>
<dbReference type="SUPFAM" id="SSF53474">
    <property type="entry name" value="alpha/beta-Hydrolases"/>
    <property type="match status" value="1"/>
</dbReference>
<accession>A0A6S6T4C1</accession>
<keyword evidence="1" id="KW-0472">Membrane</keyword>
<organism evidence="2">
    <name type="scientific">uncultured Sulfurovum sp</name>
    <dbReference type="NCBI Taxonomy" id="269237"/>
    <lineage>
        <taxon>Bacteria</taxon>
        <taxon>Pseudomonadati</taxon>
        <taxon>Campylobacterota</taxon>
        <taxon>Epsilonproteobacteria</taxon>
        <taxon>Campylobacterales</taxon>
        <taxon>Sulfurovaceae</taxon>
        <taxon>Sulfurovum</taxon>
        <taxon>environmental samples</taxon>
    </lineage>
</organism>
<keyword evidence="1" id="KW-1133">Transmembrane helix</keyword>
<dbReference type="InterPro" id="IPR029058">
    <property type="entry name" value="AB_hydrolase_fold"/>
</dbReference>
<dbReference type="EMBL" id="CACVAS010000058">
    <property type="protein sequence ID" value="CAA6813095.1"/>
    <property type="molecule type" value="Genomic_DNA"/>
</dbReference>
<protein>
    <recommendedName>
        <fullName evidence="3">SLH domain-containing protein</fullName>
    </recommendedName>
</protein>
<evidence type="ECO:0008006" key="3">
    <source>
        <dbReference type="Google" id="ProtNLM"/>
    </source>
</evidence>
<feature type="transmembrane region" description="Helical" evidence="1">
    <location>
        <begin position="21"/>
        <end position="42"/>
    </location>
</feature>
<evidence type="ECO:0000256" key="1">
    <source>
        <dbReference type="SAM" id="Phobius"/>
    </source>
</evidence>
<proteinExistence type="predicted"/>
<evidence type="ECO:0000313" key="2">
    <source>
        <dbReference type="EMBL" id="CAA6813095.1"/>
    </source>
</evidence>
<name>A0A6S6T4C1_9BACT</name>
<sequence length="649" mass="73486">MDMFKCEKSLLLRGAKMKNNIFMKYLIIFLFTLDINATNYFLGEAIIPIMDKYRAESFVANRVYTGVEGSSEFYTDTKFLYLQKYYNDLNTGLNMGFYIDTEENGSSSSTPKYIIAFGGTGAANIKTESIIIKDYSVSSGLDLIQDILTDLNFLNNRELSILQAKQALDKTNEIIKDFGIKKSNITLVGHSLGGALVQYVSKHTGIKGVTFNTAPYPIYGNIAFNTNAILDQDIDVVNIMTDQDELTATLIYIENLEKESSGMSSHVGELITKIPVQVTIASNILDDLVKKHIYVDIDFSITEAKDKLIQTLAGALANFSQKTFNDTVKDTLKNRFIKILGFSKPLTMEDLEYMNAKSHYYLALSYLIAKDYSKFVLYIKKAFNINTQIKLTKLFYGTRVVIKTNTGHSSKDLILKSYMNFSETDARANDINRHLQEAQIKEFVRKKYIGLLDREKFYPNKLLKPTTFMEAITKATEGEVYSSKACKYSNFLKENKKINIDFISGRKGETDSPVKKNNLSYPCKDYEPITEVTTETGFDEKGEPYPVYETSLIGFDTINISRLYTAKVISNIILSEKNQAQFVNCDIPSGATITECEFFLKSKCIIPNITNYDFRPDENITRAEFVGMVSKMQKVLVGNNLCRHKKGLK</sequence>
<dbReference type="Gene3D" id="3.40.50.1820">
    <property type="entry name" value="alpha/beta hydrolase"/>
    <property type="match status" value="1"/>
</dbReference>
<dbReference type="AlphaFoldDB" id="A0A6S6T4C1"/>